<evidence type="ECO:0000259" key="8">
    <source>
        <dbReference type="PROSITE" id="PS51050"/>
    </source>
</evidence>
<evidence type="ECO:0000256" key="1">
    <source>
        <dbReference type="ARBA" id="ARBA00022723"/>
    </source>
</evidence>
<dbReference type="InterPro" id="IPR011124">
    <property type="entry name" value="Znf_CW"/>
</dbReference>
<evidence type="ECO:0008006" key="10">
    <source>
        <dbReference type="Google" id="ProtNLM"/>
    </source>
</evidence>
<evidence type="ECO:0000313" key="9">
    <source>
        <dbReference type="EMBL" id="CCC49111.1"/>
    </source>
</evidence>
<evidence type="ECO:0000259" key="7">
    <source>
        <dbReference type="PROSITE" id="PS50014"/>
    </source>
</evidence>
<protein>
    <recommendedName>
        <fullName evidence="10">CW-type domain-containing protein</fullName>
    </recommendedName>
</protein>
<dbReference type="PROSITE" id="PS51050">
    <property type="entry name" value="ZF_CW"/>
    <property type="match status" value="1"/>
</dbReference>
<keyword evidence="2" id="KW-0863">Zinc-finger</keyword>
<dbReference type="PROSITE" id="PS50014">
    <property type="entry name" value="BROMODOMAIN_2"/>
    <property type="match status" value="1"/>
</dbReference>
<dbReference type="SUPFAM" id="SSF47370">
    <property type="entry name" value="Bromodomain"/>
    <property type="match status" value="1"/>
</dbReference>
<dbReference type="VEuPathDB" id="TriTrypDB:TvY486_0704450"/>
<evidence type="ECO:0000256" key="5">
    <source>
        <dbReference type="PROSITE-ProRule" id="PRU00035"/>
    </source>
</evidence>
<reference evidence="9" key="1">
    <citation type="journal article" date="2012" name="Proc. Natl. Acad. Sci. U.S.A.">
        <title>Antigenic diversity is generated by distinct evolutionary mechanisms in African trypanosome species.</title>
        <authorList>
            <person name="Jackson A.P."/>
            <person name="Berry A."/>
            <person name="Aslett M."/>
            <person name="Allison H.C."/>
            <person name="Burton P."/>
            <person name="Vavrova-Anderson J."/>
            <person name="Brown R."/>
            <person name="Browne H."/>
            <person name="Corton N."/>
            <person name="Hauser H."/>
            <person name="Gamble J."/>
            <person name="Gilderthorp R."/>
            <person name="Marcello L."/>
            <person name="McQuillan J."/>
            <person name="Otto T.D."/>
            <person name="Quail M.A."/>
            <person name="Sanders M.J."/>
            <person name="van Tonder A."/>
            <person name="Ginger M.L."/>
            <person name="Field M.C."/>
            <person name="Barry J.D."/>
            <person name="Hertz-Fowler C."/>
            <person name="Berriman M."/>
        </authorList>
    </citation>
    <scope>NUCLEOTIDE SEQUENCE</scope>
    <source>
        <strain evidence="9">Y486</strain>
    </source>
</reference>
<organism evidence="9">
    <name type="scientific">Trypanosoma vivax (strain Y486)</name>
    <dbReference type="NCBI Taxonomy" id="1055687"/>
    <lineage>
        <taxon>Eukaryota</taxon>
        <taxon>Discoba</taxon>
        <taxon>Euglenozoa</taxon>
        <taxon>Kinetoplastea</taxon>
        <taxon>Metakinetoplastina</taxon>
        <taxon>Trypanosomatida</taxon>
        <taxon>Trypanosomatidae</taxon>
        <taxon>Trypanosoma</taxon>
        <taxon>Duttonella</taxon>
    </lineage>
</organism>
<dbReference type="CDD" id="cd04369">
    <property type="entry name" value="Bromodomain"/>
    <property type="match status" value="1"/>
</dbReference>
<evidence type="ECO:0000256" key="3">
    <source>
        <dbReference type="ARBA" id="ARBA00022833"/>
    </source>
</evidence>
<dbReference type="Gene3D" id="3.30.40.100">
    <property type="match status" value="1"/>
</dbReference>
<dbReference type="Gene3D" id="1.20.920.10">
    <property type="entry name" value="Bromodomain-like"/>
    <property type="match status" value="1"/>
</dbReference>
<dbReference type="GO" id="GO:0008270">
    <property type="term" value="F:zinc ion binding"/>
    <property type="evidence" value="ECO:0007669"/>
    <property type="project" value="UniProtKB-KW"/>
</dbReference>
<sequence length="613" mass="68988">MTASSLRCNRASSTLWKQFIAIDITKTFCAAYAPHLSGVDDGVLFAEKLASLMHQWREQNFSLLFRLSDNNRGEKAVMQRSSGLSLRKNWKERSRSDSESDGKCDNAFQERIDQGVAAYYESIRVQRLMEEVLLSAMEVVSNGWWRRFRLVRVIDEVWRAGLDSGQDFLLPVTEWEAPLYYSRVKQPISIATLYCAVWDSTLRDYDDLRSLLALMHRNCEKYNGAGTPLSTQCHAIVKIGYRAARDAERSDKRQGAACGDLSGLSSLCDGPRSGGVGALCLGKSIVGESLIEPIYPSAVEDMFPPRREAGKWPGKMRTFSSSRADGVAESKNEKNGINLGDDKGKRVLRLSSRTRVDRLAQDKPSIAAAPTPARKILRLRQGSSAELNAVVSPKLSECSEEQPLWKGKRSNEGKKSKGIRTIYWILCCRCKKWRIVPRKVSVSKPDYWECSYHQLSCGALTPKERDELKCESEDVETITELEERSSVDSNTELLRWKNNTAKRTVGKTSHARNPEDGLAYSKLNGASGEGTVLARSSKRPRSQGNLLDNHTRERRSRTRLSDSPSGVCTNMLITIDKVTELEIAMDKLEATLLEKHNTKELLTKLKYMEKQLR</sequence>
<feature type="region of interest" description="Disordered" evidence="6">
    <location>
        <begin position="504"/>
        <end position="564"/>
    </location>
</feature>
<dbReference type="InterPro" id="IPR036427">
    <property type="entry name" value="Bromodomain-like_sf"/>
</dbReference>
<feature type="compositionally biased region" description="Basic and acidic residues" evidence="6">
    <location>
        <begin position="326"/>
        <end position="342"/>
    </location>
</feature>
<feature type="domain" description="CW-type" evidence="8">
    <location>
        <begin position="418"/>
        <end position="478"/>
    </location>
</feature>
<keyword evidence="4 5" id="KW-0103">Bromodomain</keyword>
<evidence type="ECO:0000256" key="6">
    <source>
        <dbReference type="SAM" id="MobiDB-lite"/>
    </source>
</evidence>
<keyword evidence="1" id="KW-0479">Metal-binding</keyword>
<name>G0TYR2_TRYVY</name>
<dbReference type="AlphaFoldDB" id="G0TYR2"/>
<evidence type="ECO:0000256" key="4">
    <source>
        <dbReference type="ARBA" id="ARBA00023117"/>
    </source>
</evidence>
<accession>G0TYR2</accession>
<evidence type="ECO:0000256" key="2">
    <source>
        <dbReference type="ARBA" id="ARBA00022771"/>
    </source>
</evidence>
<dbReference type="InterPro" id="IPR001487">
    <property type="entry name" value="Bromodomain"/>
</dbReference>
<feature type="domain" description="Bromo" evidence="7">
    <location>
        <begin position="160"/>
        <end position="230"/>
    </location>
</feature>
<gene>
    <name evidence="9" type="ORF">TVY486_0704450</name>
</gene>
<dbReference type="Pfam" id="PF00439">
    <property type="entry name" value="Bromodomain"/>
    <property type="match status" value="1"/>
</dbReference>
<proteinExistence type="predicted"/>
<keyword evidence="3" id="KW-0862">Zinc</keyword>
<feature type="region of interest" description="Disordered" evidence="6">
    <location>
        <begin position="309"/>
        <end position="342"/>
    </location>
</feature>
<dbReference type="EMBL" id="HE573023">
    <property type="protein sequence ID" value="CCC49111.1"/>
    <property type="molecule type" value="Genomic_DNA"/>
</dbReference>